<dbReference type="InterPro" id="IPR037431">
    <property type="entry name" value="REX4_DEDDh_dom"/>
</dbReference>
<reference evidence="10" key="2">
    <citation type="submission" date="2015-02" db="UniProtKB">
        <authorList>
            <consortium name="EnsemblMetazoa"/>
        </authorList>
    </citation>
    <scope>IDENTIFICATION</scope>
</reference>
<feature type="domain" description="Exonuclease" evidence="9">
    <location>
        <begin position="220"/>
        <end position="382"/>
    </location>
</feature>
<keyword evidence="5" id="KW-0378">Hydrolase</keyword>
<dbReference type="EMBL" id="JH431612">
    <property type="status" value="NOT_ANNOTATED_CDS"/>
    <property type="molecule type" value="Genomic_DNA"/>
</dbReference>
<dbReference type="InterPro" id="IPR013520">
    <property type="entry name" value="Ribonucl_H"/>
</dbReference>
<evidence type="ECO:0000256" key="6">
    <source>
        <dbReference type="ARBA" id="ARBA00022839"/>
    </source>
</evidence>
<evidence type="ECO:0000256" key="5">
    <source>
        <dbReference type="ARBA" id="ARBA00022801"/>
    </source>
</evidence>
<feature type="compositionally biased region" description="Basic and acidic residues" evidence="8">
    <location>
        <begin position="12"/>
        <end position="27"/>
    </location>
</feature>
<keyword evidence="11" id="KW-1185">Reference proteome</keyword>
<evidence type="ECO:0000256" key="8">
    <source>
        <dbReference type="SAM" id="MobiDB-lite"/>
    </source>
</evidence>
<dbReference type="GO" id="GO:0006364">
    <property type="term" value="P:rRNA processing"/>
    <property type="evidence" value="ECO:0007669"/>
    <property type="project" value="InterPro"/>
</dbReference>
<keyword evidence="7" id="KW-0539">Nucleus</keyword>
<dbReference type="GO" id="GO:0005634">
    <property type="term" value="C:nucleus"/>
    <property type="evidence" value="ECO:0007669"/>
    <property type="project" value="UniProtKB-SubCell"/>
</dbReference>
<dbReference type="EnsemblMetazoa" id="SMAR013568-RA">
    <property type="protein sequence ID" value="SMAR013568-PA"/>
    <property type="gene ID" value="SMAR013568"/>
</dbReference>
<evidence type="ECO:0000259" key="9">
    <source>
        <dbReference type="SMART" id="SM00479"/>
    </source>
</evidence>
<dbReference type="InterPro" id="IPR012337">
    <property type="entry name" value="RNaseH-like_sf"/>
</dbReference>
<feature type="compositionally biased region" description="Basic residues" evidence="8">
    <location>
        <begin position="1"/>
        <end position="11"/>
    </location>
</feature>
<dbReference type="OMA" id="ASSNWKA"/>
<dbReference type="AlphaFoldDB" id="T1JI87"/>
<proteinExistence type="inferred from homology"/>
<accession>T1JI87</accession>
<dbReference type="PANTHER" id="PTHR12801">
    <property type="entry name" value="RNA EXONUCLEASE REXO1 / RECO3 FAMILY MEMBER-RELATED"/>
    <property type="match status" value="1"/>
</dbReference>
<dbReference type="eggNOG" id="KOG2249">
    <property type="taxonomic scope" value="Eukaryota"/>
</dbReference>
<evidence type="ECO:0000256" key="7">
    <source>
        <dbReference type="ARBA" id="ARBA00023242"/>
    </source>
</evidence>
<evidence type="ECO:0000256" key="4">
    <source>
        <dbReference type="ARBA" id="ARBA00022722"/>
    </source>
</evidence>
<dbReference type="Proteomes" id="UP000014500">
    <property type="component" value="Unassembled WGS sequence"/>
</dbReference>
<keyword evidence="4" id="KW-0540">Nuclease</keyword>
<name>T1JI87_STRMM</name>
<evidence type="ECO:0000256" key="1">
    <source>
        <dbReference type="ARBA" id="ARBA00004123"/>
    </source>
</evidence>
<organism evidence="10 11">
    <name type="scientific">Strigamia maritima</name>
    <name type="common">European centipede</name>
    <name type="synonym">Geophilus maritimus</name>
    <dbReference type="NCBI Taxonomy" id="126957"/>
    <lineage>
        <taxon>Eukaryota</taxon>
        <taxon>Metazoa</taxon>
        <taxon>Ecdysozoa</taxon>
        <taxon>Arthropoda</taxon>
        <taxon>Myriapoda</taxon>
        <taxon>Chilopoda</taxon>
        <taxon>Pleurostigmophora</taxon>
        <taxon>Geophilomorpha</taxon>
        <taxon>Linotaeniidae</taxon>
        <taxon>Strigamia</taxon>
    </lineage>
</organism>
<dbReference type="PhylomeDB" id="T1JI87"/>
<dbReference type="HOGENOM" id="CLU_022453_2_0_1"/>
<dbReference type="SMART" id="SM00479">
    <property type="entry name" value="EXOIII"/>
    <property type="match status" value="1"/>
</dbReference>
<dbReference type="STRING" id="126957.T1JI87"/>
<dbReference type="GO" id="GO:0003676">
    <property type="term" value="F:nucleic acid binding"/>
    <property type="evidence" value="ECO:0007669"/>
    <property type="project" value="InterPro"/>
</dbReference>
<dbReference type="Pfam" id="PF00929">
    <property type="entry name" value="RNase_T"/>
    <property type="match status" value="1"/>
</dbReference>
<comment type="similarity">
    <text evidence="2">Belongs to the REXO4 family.</text>
</comment>
<comment type="subcellular location">
    <subcellularLocation>
        <location evidence="1">Nucleus</location>
    </subcellularLocation>
</comment>
<dbReference type="FunFam" id="3.30.420.10:FF:000007">
    <property type="entry name" value="Interferon-stimulated exonuclease gene 20"/>
    <property type="match status" value="1"/>
</dbReference>
<dbReference type="SUPFAM" id="SSF53098">
    <property type="entry name" value="Ribonuclease H-like"/>
    <property type="match status" value="1"/>
</dbReference>
<dbReference type="InterPro" id="IPR036397">
    <property type="entry name" value="RNaseH_sf"/>
</dbReference>
<dbReference type="Gene3D" id="3.30.420.10">
    <property type="entry name" value="Ribonuclease H-like superfamily/Ribonuclease H"/>
    <property type="match status" value="1"/>
</dbReference>
<evidence type="ECO:0000256" key="2">
    <source>
        <dbReference type="ARBA" id="ARBA00010489"/>
    </source>
</evidence>
<protein>
    <recommendedName>
        <fullName evidence="3">RNA exonuclease 4</fullName>
    </recommendedName>
</protein>
<feature type="region of interest" description="Disordered" evidence="8">
    <location>
        <begin position="1"/>
        <end position="31"/>
    </location>
</feature>
<reference evidence="11" key="1">
    <citation type="submission" date="2011-05" db="EMBL/GenBank/DDBJ databases">
        <authorList>
            <person name="Richards S.R."/>
            <person name="Qu J."/>
            <person name="Jiang H."/>
            <person name="Jhangiani S.N."/>
            <person name="Agravi P."/>
            <person name="Goodspeed R."/>
            <person name="Gross S."/>
            <person name="Mandapat C."/>
            <person name="Jackson L."/>
            <person name="Mathew T."/>
            <person name="Pu L."/>
            <person name="Thornton R."/>
            <person name="Saada N."/>
            <person name="Wilczek-Boney K.B."/>
            <person name="Lee S."/>
            <person name="Kovar C."/>
            <person name="Wu Y."/>
            <person name="Scherer S.E."/>
            <person name="Worley K.C."/>
            <person name="Muzny D.M."/>
            <person name="Gibbs R."/>
        </authorList>
    </citation>
    <scope>NUCLEOTIDE SEQUENCE</scope>
    <source>
        <strain evidence="11">Brora</strain>
    </source>
</reference>
<evidence type="ECO:0000313" key="10">
    <source>
        <dbReference type="EnsemblMetazoa" id="SMAR013568-PA"/>
    </source>
</evidence>
<dbReference type="GO" id="GO:0008408">
    <property type="term" value="F:3'-5' exonuclease activity"/>
    <property type="evidence" value="ECO:0007669"/>
    <property type="project" value="InterPro"/>
</dbReference>
<dbReference type="InterPro" id="IPR047021">
    <property type="entry name" value="REXO1/3/4-like"/>
</dbReference>
<evidence type="ECO:0000313" key="11">
    <source>
        <dbReference type="Proteomes" id="UP000014500"/>
    </source>
</evidence>
<sequence>MPKHTKLAKRVRISDSDQAESHKHQNEVNENGDLVTKSLTLNRKLKKTASKSKYISKYIKRNKLAQISNIDLKKTNICQEDVNETTNTSDEQATKIINCKLGKRKSRSKYRKELELKRASGTIQENNHTEDDKIHESDKPVRIKLPSKPEEISCNWTKLSQSLVKGNAKPRKHGTTKKDEKDEIWFDNVDEVFLESEEPIDTIAPKTTLVKDNAFKGVTQCVAIDCEMVGVGDNGRESHLARVSIVNHFGHCILDKYVSPQEKVTDYRTQFSGIRPGLLKKKGEPFKTVVKEVSDILKGRTLVGHALRNDLKVLFLSHPRRHIRDTSRYKPFRSLFKGQIPSLKRLSEKLLGVKIQDGEHDSVQDAQAAMRLYTMHKKDWEKELKRKHRPQK</sequence>
<keyword evidence="6" id="KW-0269">Exonuclease</keyword>
<dbReference type="PANTHER" id="PTHR12801:SF158">
    <property type="entry name" value="RNA EXONUCLEASE 4"/>
    <property type="match status" value="1"/>
</dbReference>
<dbReference type="CDD" id="cd06144">
    <property type="entry name" value="REX4_like"/>
    <property type="match status" value="1"/>
</dbReference>
<evidence type="ECO:0000256" key="3">
    <source>
        <dbReference type="ARBA" id="ARBA00016937"/>
    </source>
</evidence>